<dbReference type="AlphaFoldDB" id="A0A6J7FM72"/>
<name>A0A6J7FM72_9ZZZZ</name>
<protein>
    <submittedName>
        <fullName evidence="1">Unannotated protein</fullName>
    </submittedName>
</protein>
<gene>
    <name evidence="1" type="ORF">UFOPK3564_00334</name>
</gene>
<organism evidence="1">
    <name type="scientific">freshwater metagenome</name>
    <dbReference type="NCBI Taxonomy" id="449393"/>
    <lineage>
        <taxon>unclassified sequences</taxon>
        <taxon>metagenomes</taxon>
        <taxon>ecological metagenomes</taxon>
    </lineage>
</organism>
<dbReference type="EMBL" id="CAFBMK010000010">
    <property type="protein sequence ID" value="CAB4896541.1"/>
    <property type="molecule type" value="Genomic_DNA"/>
</dbReference>
<sequence>MTRIALSLEPDTYDVPLGDVTYTTRPYTNLLRSKLGKLLDERATLGDFADRLQLRQARIDETTDDEVLTQLQKDIDDHAAKWRDVNRKLIVELLVDPDGAAPPLKLIDEHAGSRAISRVVGTVLGLVEPNPTTASTDAA</sequence>
<proteinExistence type="predicted"/>
<accession>A0A6J7FM72</accession>
<evidence type="ECO:0000313" key="1">
    <source>
        <dbReference type="EMBL" id="CAB4896541.1"/>
    </source>
</evidence>
<reference evidence="1" key="1">
    <citation type="submission" date="2020-05" db="EMBL/GenBank/DDBJ databases">
        <authorList>
            <person name="Chiriac C."/>
            <person name="Salcher M."/>
            <person name="Ghai R."/>
            <person name="Kavagutti S V."/>
        </authorList>
    </citation>
    <scope>NUCLEOTIDE SEQUENCE</scope>
</reference>